<dbReference type="Gene3D" id="3.80.10.10">
    <property type="entry name" value="Ribonuclease Inhibitor"/>
    <property type="match status" value="4"/>
</dbReference>
<name>A0A9X3HE54_9FIRM</name>
<accession>A0A9X3HE54</accession>
<reference evidence="2" key="1">
    <citation type="submission" date="2022-07" db="EMBL/GenBank/DDBJ databases">
        <title>Parvimonas micra travels from the subgingival sulcus of the human oral cavity to the colorectal adenocarcinoma.</title>
        <authorList>
            <person name="Conde-Perez K."/>
            <person name="Buetas E."/>
            <person name="Aja-Macaya P."/>
            <person name="Martin-De Arribas E."/>
            <person name="Iglesias-Corras I."/>
            <person name="Trigo-Tasende N."/>
            <person name="Nasser-Ali M."/>
            <person name="Estevez L.S."/>
            <person name="Rumbo-Feal S."/>
            <person name="Otero-Alen B."/>
            <person name="Noguera J.F."/>
            <person name="Concha A."/>
            <person name="Pardinas-Lopez S."/>
            <person name="Carda-Dieguez M."/>
            <person name="Gomez-Randulfe I."/>
            <person name="Martinez-Lago N."/>
            <person name="Ladra S."/>
            <person name="Aparicio L.A."/>
            <person name="Bou G."/>
            <person name="Mira A."/>
            <person name="Vallejo J.A."/>
            <person name="Poza M."/>
        </authorList>
    </citation>
    <scope>NUCLEOTIDE SEQUENCE</scope>
    <source>
        <strain evidence="2">PM79KC-AC-4</strain>
    </source>
</reference>
<gene>
    <name evidence="2" type="ORF">NND69_01295</name>
</gene>
<evidence type="ECO:0000313" key="3">
    <source>
        <dbReference type="Proteomes" id="UP001141458"/>
    </source>
</evidence>
<dbReference type="Gene3D" id="1.20.1270.70">
    <property type="entry name" value="Designed single chain three-helix bundle"/>
    <property type="match status" value="1"/>
</dbReference>
<sequence length="1280" mass="144089">MKIKKILSYVALLSILLTVMPISSFANESVSVARNYTDESKFVFDENTNTITKFTGDETEVVIPTKINGVEVKAIGKMAFKGKKIKSVVLNEGLEVIGNGAFAGVSTLEKINFPSTLKKIDDMAFVKTSLKELKLNEGLQVIGKRAFSNCSSLQKINLPNSLTKISDNAFEKCKISNDIVFGENLGHVGHKVFSGNGNDINISISKNGNKLFLHDELFLKNQNELNIPQGREIMLFVRAFCDGSCSSSRKITLNCGEIEVNENDSKEDIIKKLKDKIKLTSGFVKIGGASDGSLDEYFEAEINYDVNESISDGSIISGKFKKFKDEAYVKANQNKELIESVLDRYEIEVKVKVISNSKEFNAEDFNYEVVKNKIISKRSYFGISGFSEKGLEKLKTNKDLVIPKTVIIKENGIDVEKRIEGICPKAFENKELNSVKINISEGYNEYIIDTGAFQKNNLKEFEIPDGVKFIESYAFKNNKIKKLFIPQTVVKVGNESFAYNEIEELKVSDSVSLFQFDSFSFAHNKIKEVDLPFSIFKLLQNVFVENTGNEDGKVILYTRNKKHLETSTYINPHSDYHKFVLVGKDVNRNKLKKILEIAKELDKSDYETTSFEKLENIYAEAKTIMLNHNSTQKDIDEITKSLSKAIENLVPNGANKKALIKNISRLSNINKILYTEDSYNKFIEELEKAKTVVKDASAKQDDIDKALLELLKAEGKLVLSEEAKYNKNDFIFEGTKIVGFSELGKEKSGYNKNLIIPNKNKKGEAITEIGDNAFEYTGEYEYTTDTGESLNGLLSVEIPKTVKKIGKSAFQKNKLKEVLLPEGLEEIGTLAFNGNQLVSIEIPDSVVKMGEGTFSLNNISYAKLSKNMKTVPNGIFSRNLNLKNIDIPDGVETIGQSAFSGCPLESINIPNTVKKIERYAFLSHRISTLEIPSSVETIEDQAFASNKKFRYLKNLILNEGLKTIGKDSFKSCLIEEVVIPSSLTFLDKNAFNDNMDSEKNVIKVKVYTYNKEHLKFEQSKHHEIILKDVNLENLKTEIEKAKTIKNSDKYIYSDENIKLDFDKILKDCEEALNNPISQKNIDSLTKALSESLSKLNGVKPSNPEEKPEDDLITTLTDPKTNISVSGKRLSDFILVVEKINGEDFLAFKGKDVSIFDISFVDKKTNKKVKIKDGDYTVSIPREKGKTVNKVYYIDKKGNLEEKTFTQNEKSIIFKTGHFSMYAVEYKKGNNEKDKIIDKDKVIDKNKTNKKLPKTNVYSNSILVPTLLGIASIITIKKKYK</sequence>
<dbReference type="InterPro" id="IPR032675">
    <property type="entry name" value="LRR_dom_sf"/>
</dbReference>
<dbReference type="AlphaFoldDB" id="A0A9X3HE54"/>
<organism evidence="2 3">
    <name type="scientific">Parvimonas micra</name>
    <dbReference type="NCBI Taxonomy" id="33033"/>
    <lineage>
        <taxon>Bacteria</taxon>
        <taxon>Bacillati</taxon>
        <taxon>Bacillota</taxon>
        <taxon>Tissierellia</taxon>
        <taxon>Tissierellales</taxon>
        <taxon>Peptoniphilaceae</taxon>
        <taxon>Parvimonas</taxon>
    </lineage>
</organism>
<dbReference type="Gene3D" id="1.20.1270.90">
    <property type="entry name" value="AF1782-like"/>
    <property type="match status" value="1"/>
</dbReference>
<dbReference type="Pfam" id="PF13306">
    <property type="entry name" value="LRR_5"/>
    <property type="match status" value="3"/>
</dbReference>
<comment type="caution">
    <text evidence="2">The sequence shown here is derived from an EMBL/GenBank/DDBJ whole genome shotgun (WGS) entry which is preliminary data.</text>
</comment>
<dbReference type="InterPro" id="IPR026906">
    <property type="entry name" value="LRR_5"/>
</dbReference>
<dbReference type="PANTHER" id="PTHR45661">
    <property type="entry name" value="SURFACE ANTIGEN"/>
    <property type="match status" value="1"/>
</dbReference>
<dbReference type="Gene3D" id="1.20.120.1850">
    <property type="entry name" value="Ebh helix bundles repeating unit (S and A modules)"/>
    <property type="match status" value="1"/>
</dbReference>
<feature type="chain" id="PRO_5040950812" evidence="1">
    <location>
        <begin position="27"/>
        <end position="1280"/>
    </location>
</feature>
<dbReference type="PANTHER" id="PTHR45661:SF3">
    <property type="entry name" value="IG-LIKE DOMAIN-CONTAINING PROTEIN"/>
    <property type="match status" value="1"/>
</dbReference>
<dbReference type="Pfam" id="PF07554">
    <property type="entry name" value="FIVAR"/>
    <property type="match status" value="3"/>
</dbReference>
<dbReference type="InterPro" id="IPR053139">
    <property type="entry name" value="Surface_bspA-like"/>
</dbReference>
<dbReference type="RefSeq" id="WP_269720404.1">
    <property type="nucleotide sequence ID" value="NZ_CP101408.1"/>
</dbReference>
<evidence type="ECO:0000313" key="2">
    <source>
        <dbReference type="EMBL" id="MCZ7407008.1"/>
    </source>
</evidence>
<evidence type="ECO:0000256" key="1">
    <source>
        <dbReference type="SAM" id="SignalP"/>
    </source>
</evidence>
<dbReference type="Proteomes" id="UP001141458">
    <property type="component" value="Unassembled WGS sequence"/>
</dbReference>
<keyword evidence="1" id="KW-0732">Signal</keyword>
<dbReference type="SUPFAM" id="SSF52058">
    <property type="entry name" value="L domain-like"/>
    <property type="match status" value="2"/>
</dbReference>
<feature type="signal peptide" evidence="1">
    <location>
        <begin position="1"/>
        <end position="26"/>
    </location>
</feature>
<protein>
    <submittedName>
        <fullName evidence="2">Leucine-rich repeat domain-containing protein</fullName>
    </submittedName>
</protein>
<proteinExistence type="predicted"/>
<dbReference type="EMBL" id="JANDZV010000001">
    <property type="protein sequence ID" value="MCZ7407008.1"/>
    <property type="molecule type" value="Genomic_DNA"/>
</dbReference>